<name>A0A7C4H1P4_9CREN</name>
<protein>
    <recommendedName>
        <fullName evidence="2">DUF47 family protein</fullName>
    </recommendedName>
</protein>
<accession>A0A7C4H1P4</accession>
<dbReference type="AlphaFoldDB" id="A0A7C4H1P4"/>
<evidence type="ECO:0008006" key="2">
    <source>
        <dbReference type="Google" id="ProtNLM"/>
    </source>
</evidence>
<evidence type="ECO:0000313" key="1">
    <source>
        <dbReference type="EMBL" id="HGM06929.1"/>
    </source>
</evidence>
<dbReference type="EMBL" id="DTCA01000030">
    <property type="protein sequence ID" value="HGM06929.1"/>
    <property type="molecule type" value="Genomic_DNA"/>
</dbReference>
<proteinExistence type="predicted"/>
<organism evidence="1">
    <name type="scientific">Ignisphaera aggregans</name>
    <dbReference type="NCBI Taxonomy" id="334771"/>
    <lineage>
        <taxon>Archaea</taxon>
        <taxon>Thermoproteota</taxon>
        <taxon>Thermoprotei</taxon>
        <taxon>Desulfurococcales</taxon>
        <taxon>Desulfurococcaceae</taxon>
        <taxon>Ignisphaera</taxon>
    </lineage>
</organism>
<gene>
    <name evidence="1" type="ORF">ENU31_00770</name>
</gene>
<comment type="caution">
    <text evidence="1">The sequence shown here is derived from an EMBL/GenBank/DDBJ whole genome shotgun (WGS) entry which is preliminary data.</text>
</comment>
<reference evidence="1" key="1">
    <citation type="journal article" date="2020" name="mSystems">
        <title>Genome- and Community-Level Interaction Insights into Carbon Utilization and Element Cycling Functions of Hydrothermarchaeota in Hydrothermal Sediment.</title>
        <authorList>
            <person name="Zhou Z."/>
            <person name="Liu Y."/>
            <person name="Xu W."/>
            <person name="Pan J."/>
            <person name="Luo Z.H."/>
            <person name="Li M."/>
        </authorList>
    </citation>
    <scope>NUCLEOTIDE SEQUENCE [LARGE SCALE GENOMIC DNA]</scope>
    <source>
        <strain evidence="1">SpSt-658</strain>
    </source>
</reference>
<sequence length="169" mass="18950">MMLVVSTIKSKVLLSIAILRELNNKVNYYKSVVNKNIAQYNEYIAKTSKILPEKTRNVEREIESLKILHKHLDCVSIFLESIILRLETLTISGNAVAAAVALKDVIKILKKNMKYGPPILSVLVDRLNDISKSIILEIENSIEMKGMSVKVSSEALKIIEEAKKISGIE</sequence>